<dbReference type="AlphaFoldDB" id="A0A3E1NSL2"/>
<dbReference type="OrthoDB" id="8199584at2"/>
<keyword evidence="2" id="KW-1185">Reference proteome</keyword>
<name>A0A3E1NSL2_9BACT</name>
<gene>
    <name evidence="1" type="ORF">DXN04_32505</name>
</gene>
<evidence type="ECO:0000313" key="1">
    <source>
        <dbReference type="EMBL" id="RFM30834.1"/>
    </source>
</evidence>
<proteinExistence type="predicted"/>
<accession>A0A3E1NSL2</accession>
<evidence type="ECO:0000313" key="2">
    <source>
        <dbReference type="Proteomes" id="UP000261174"/>
    </source>
</evidence>
<dbReference type="EMBL" id="QTJV01000019">
    <property type="protein sequence ID" value="RFM30834.1"/>
    <property type="molecule type" value="Genomic_DNA"/>
</dbReference>
<organism evidence="1 2">
    <name type="scientific">Chitinophaga silvisoli</name>
    <dbReference type="NCBI Taxonomy" id="2291814"/>
    <lineage>
        <taxon>Bacteria</taxon>
        <taxon>Pseudomonadati</taxon>
        <taxon>Bacteroidota</taxon>
        <taxon>Chitinophagia</taxon>
        <taxon>Chitinophagales</taxon>
        <taxon>Chitinophagaceae</taxon>
        <taxon>Chitinophaga</taxon>
    </lineage>
</organism>
<comment type="caution">
    <text evidence="1">The sequence shown here is derived from an EMBL/GenBank/DDBJ whole genome shotgun (WGS) entry which is preliminary data.</text>
</comment>
<dbReference type="Proteomes" id="UP000261174">
    <property type="component" value="Unassembled WGS sequence"/>
</dbReference>
<dbReference type="RefSeq" id="WP_116857593.1">
    <property type="nucleotide sequence ID" value="NZ_QTJV01000019.1"/>
</dbReference>
<protein>
    <submittedName>
        <fullName evidence="1">DUF3037 domain-containing protein</fullName>
    </submittedName>
</protein>
<sequence>MTNSFTYSVLQYHHSLMLGESINVGILFWFPSNEEIHFISGNINRIKSLYSDFDQSLYNYLSKNITNKIRLDKNPIFTLSSFDDFKKFIKTSILPEDATVLQFQDPVNVVLGEIDIDIEKTIEEFSNLLLPNLANIKSGPIRHNEHFLIKKFTDILIEHPYYKNIEKKLLKNKVITTNVNNTDIQIRIDLAWQNGSTNIIKPLSFDLSEEKNIIDKSLLNYGYLNLLGDYAKQHNYRFDFIVSKPQERSLFRAYENAIGLIENSDAPKRIIQEEDIAIYSNETLNYLLSNN</sequence>
<reference evidence="1 2" key="1">
    <citation type="submission" date="2018-08" db="EMBL/GenBank/DDBJ databases">
        <title>Chitinophaga sp. K20C18050901, a novel bacterium isolated from forest soil.</title>
        <authorList>
            <person name="Wang C."/>
        </authorList>
    </citation>
    <scope>NUCLEOTIDE SEQUENCE [LARGE SCALE GENOMIC DNA]</scope>
    <source>
        <strain evidence="1 2">K20C18050901</strain>
    </source>
</reference>